<comment type="subcellular location">
    <subcellularLocation>
        <location evidence="2">Cytoplasm</location>
    </subcellularLocation>
    <subcellularLocation>
        <location evidence="1">Nucleus</location>
    </subcellularLocation>
</comment>
<keyword evidence="7" id="KW-0812">Transmembrane</keyword>
<dbReference type="GO" id="GO:0005737">
    <property type="term" value="C:cytoplasm"/>
    <property type="evidence" value="ECO:0007669"/>
    <property type="project" value="UniProtKB-SubCell"/>
</dbReference>
<feature type="domain" description="DEUBAD" evidence="8">
    <location>
        <begin position="235"/>
        <end position="338"/>
    </location>
</feature>
<evidence type="ECO:0000313" key="10">
    <source>
        <dbReference type="EMBL" id="AQK88849.1"/>
    </source>
</evidence>
<keyword evidence="7" id="KW-0472">Membrane</keyword>
<dbReference type="PANTHER" id="PTHR12225">
    <property type="entry name" value="ADHESION REGULATING MOLECULE 1 110 KDA CELL MEMBRANE GLYCOPROTEIN"/>
    <property type="match status" value="1"/>
</dbReference>
<evidence type="ECO:0000256" key="6">
    <source>
        <dbReference type="SAM" id="MobiDB-lite"/>
    </source>
</evidence>
<feature type="transmembrane region" description="Helical" evidence="7">
    <location>
        <begin position="71"/>
        <end position="94"/>
    </location>
</feature>
<dbReference type="InterPro" id="IPR044867">
    <property type="entry name" value="DEUBAD_dom"/>
</dbReference>
<dbReference type="PROSITE" id="PS51916">
    <property type="entry name" value="DEUBAD"/>
    <property type="match status" value="1"/>
</dbReference>
<dbReference type="CDD" id="cd13314">
    <property type="entry name" value="PH_Rpn13"/>
    <property type="match status" value="1"/>
</dbReference>
<dbReference type="PROSITE" id="PS51917">
    <property type="entry name" value="PRU"/>
    <property type="match status" value="1"/>
</dbReference>
<dbReference type="Pfam" id="PF04683">
    <property type="entry name" value="Rpn13_ADRM1_Pru"/>
    <property type="match status" value="1"/>
</dbReference>
<name>A0A1D6MDW7_MAIZE</name>
<dbReference type="FunCoup" id="A0A1D6MDW7">
    <property type="interactions" value="3094"/>
</dbReference>
<evidence type="ECO:0000256" key="4">
    <source>
        <dbReference type="ARBA" id="ARBA00022942"/>
    </source>
</evidence>
<gene>
    <name evidence="10" type="ORF">ZEAMMB73_Zm00001d039154</name>
</gene>
<evidence type="ECO:0000256" key="2">
    <source>
        <dbReference type="ARBA" id="ARBA00004496"/>
    </source>
</evidence>
<keyword evidence="3" id="KW-0963">Cytoplasm</keyword>
<feature type="domain" description="Pru" evidence="9">
    <location>
        <begin position="6"/>
        <end position="157"/>
    </location>
</feature>
<evidence type="ECO:0000256" key="5">
    <source>
        <dbReference type="ARBA" id="ARBA00023242"/>
    </source>
</evidence>
<reference evidence="10" key="1">
    <citation type="submission" date="2015-12" db="EMBL/GenBank/DDBJ databases">
        <title>Update maize B73 reference genome by single molecule sequencing technologies.</title>
        <authorList>
            <consortium name="Maize Genome Sequencing Project"/>
            <person name="Ware D."/>
        </authorList>
    </citation>
    <scope>NUCLEOTIDE SEQUENCE</scope>
    <source>
        <tissue evidence="10">Seedling</tissue>
    </source>
</reference>
<proteinExistence type="predicted"/>
<dbReference type="InterPro" id="IPR044868">
    <property type="entry name" value="Rpn13/ADRM1_Pru"/>
</dbReference>
<dbReference type="GO" id="GO:0005634">
    <property type="term" value="C:nucleus"/>
    <property type="evidence" value="ECO:0007669"/>
    <property type="project" value="UniProtKB-SubCell"/>
</dbReference>
<keyword evidence="5" id="KW-0539">Nucleus</keyword>
<dbReference type="InterPro" id="IPR038108">
    <property type="entry name" value="RPN13_DEUBAD_sf"/>
</dbReference>
<dbReference type="FunFam" id="1.10.2020.20:FF:000002">
    <property type="entry name" value="26S proteasome regulatory subunit RPN13"/>
    <property type="match status" value="1"/>
</dbReference>
<organism evidence="10">
    <name type="scientific">Zea mays</name>
    <name type="common">Maize</name>
    <dbReference type="NCBI Taxonomy" id="4577"/>
    <lineage>
        <taxon>Eukaryota</taxon>
        <taxon>Viridiplantae</taxon>
        <taxon>Streptophyta</taxon>
        <taxon>Embryophyta</taxon>
        <taxon>Tracheophyta</taxon>
        <taxon>Spermatophyta</taxon>
        <taxon>Magnoliopsida</taxon>
        <taxon>Liliopsida</taxon>
        <taxon>Poales</taxon>
        <taxon>Poaceae</taxon>
        <taxon>PACMAD clade</taxon>
        <taxon>Panicoideae</taxon>
        <taxon>Andropogonodae</taxon>
        <taxon>Andropogoneae</taxon>
        <taxon>Tripsacinae</taxon>
        <taxon>Zea</taxon>
    </lineage>
</organism>
<keyword evidence="4 10" id="KW-0647">Proteasome</keyword>
<dbReference type="EMBL" id="CM000782">
    <property type="protein sequence ID" value="AQK88849.1"/>
    <property type="molecule type" value="Genomic_DNA"/>
</dbReference>
<dbReference type="IntAct" id="A0A1D6MDW7">
    <property type="interactions" value="3"/>
</dbReference>
<dbReference type="PANTHER" id="PTHR12225:SF0">
    <property type="entry name" value="PROTEASOMAL UBIQUITIN RECEPTOR ADRM1"/>
    <property type="match status" value="1"/>
</dbReference>
<dbReference type="InterPro" id="IPR038633">
    <property type="entry name" value="Rpn13/ADRM1_Pru_sf"/>
</dbReference>
<dbReference type="InterPro" id="IPR032368">
    <property type="entry name" value="RPN13_DEUBAD"/>
</dbReference>
<sequence>METTEPLQDIMCEFRAGKMSHEGTRVVPDTRKGLVRVGRGEEGLVHFQWLDRGQNIVEDVSSCTRIFCRHFLFYSGSLIHISITVVLSVLDSIFQRIKSSFLMRRSLRRYCVTESPGRVYILKFKQDSRKFFFWMQEPNADGDSQTCMQVNAYINRSLDAEADLRVPIEAEMSEDTADDDISSRLMIPLAGNLVESMTADLAGEVTSAAGPVRLEDLQRILSAIQSSDFFYIFWFMLVVAGVGLGDILKPDLVLPLIEDLPIEQLASHLPEGGSWSPGDIVELLQSPPLRQQLDAFTHVLRTGQIDLAQFGVDPDKYKFTVVSFLEALEDSVGRGASEAGDKDAEVERGSGNDAMDES</sequence>
<dbReference type="ExpressionAtlas" id="A0A1D6MDW7">
    <property type="expression patterns" value="baseline and differential"/>
</dbReference>
<evidence type="ECO:0000256" key="3">
    <source>
        <dbReference type="ARBA" id="ARBA00022490"/>
    </source>
</evidence>
<evidence type="ECO:0000256" key="7">
    <source>
        <dbReference type="SAM" id="Phobius"/>
    </source>
</evidence>
<dbReference type="InterPro" id="IPR006773">
    <property type="entry name" value="Rpn13/ADRM1"/>
</dbReference>
<evidence type="ECO:0000259" key="9">
    <source>
        <dbReference type="PROSITE" id="PS51917"/>
    </source>
</evidence>
<evidence type="ECO:0000256" key="1">
    <source>
        <dbReference type="ARBA" id="ARBA00004123"/>
    </source>
</evidence>
<feature type="compositionally biased region" description="Basic and acidic residues" evidence="6">
    <location>
        <begin position="339"/>
        <end position="350"/>
    </location>
</feature>
<dbReference type="Gene3D" id="2.30.29.70">
    <property type="entry name" value="Proteasomal ubiquitin receptor Rpn13/ADRM1"/>
    <property type="match status" value="1"/>
</dbReference>
<dbReference type="SMR" id="A0A1D6MDW7"/>
<dbReference type="Pfam" id="PF16550">
    <property type="entry name" value="RPN13_C"/>
    <property type="match status" value="1"/>
</dbReference>
<feature type="region of interest" description="Disordered" evidence="6">
    <location>
        <begin position="332"/>
        <end position="358"/>
    </location>
</feature>
<dbReference type="GO" id="GO:0000502">
    <property type="term" value="C:proteasome complex"/>
    <property type="evidence" value="ECO:0007669"/>
    <property type="project" value="UniProtKB-KW"/>
</dbReference>
<dbReference type="STRING" id="4577.A0A1D6MDW7"/>
<evidence type="ECO:0000259" key="8">
    <source>
        <dbReference type="PROSITE" id="PS51916"/>
    </source>
</evidence>
<accession>A0A1D6MDW7</accession>
<protein>
    <submittedName>
        <fullName evidence="10">26S proteasome regulatory subunit RPN13</fullName>
    </submittedName>
</protein>
<dbReference type="InParanoid" id="A0A1D6MDW7"/>
<keyword evidence="7" id="KW-1133">Transmembrane helix</keyword>
<dbReference type="Gene3D" id="1.10.2020.20">
    <property type="match status" value="1"/>
</dbReference>
<dbReference type="AlphaFoldDB" id="A0A1D6MDW7"/>